<dbReference type="PANTHER" id="PTHR22911:SF137">
    <property type="entry name" value="SOLUTE CARRIER FAMILY 35 MEMBER G2-RELATED"/>
    <property type="match status" value="1"/>
</dbReference>
<dbReference type="Proteomes" id="UP001165363">
    <property type="component" value="Unassembled WGS sequence"/>
</dbReference>
<sequence>MNRAPSPTHSDDARAKVGLVFGLLAYALWGVLPIYFKQLAGISPIDIVAHRVVWSLLFLGALLLVTRGWSQVREGVGHRKTLALLLVTSLLIAANWLLYVYAVTSGHILAGSLGYYLNPLMNILLGRFILKERLTRMQWTAVGIAAIGVSVLAIGAGTTLWISLTLCVTFATYGLLRKIVAVDAVAGLSIETAILFPVAVAWLIFSASSGHPVFGNTPVEGWLLVLSGVASTTPLLLFTSAARRLRYSTLGMLQFVAPTLQFLIAVALYNEEFTNAHAIAFASIWTALALYVTSLLRDLRAQRRTSAVTELSES</sequence>
<dbReference type="Pfam" id="PF00892">
    <property type="entry name" value="EamA"/>
    <property type="match status" value="1"/>
</dbReference>
<feature type="transmembrane region" description="Helical" evidence="8">
    <location>
        <begin position="108"/>
        <end position="130"/>
    </location>
</feature>
<comment type="subcellular location">
    <subcellularLocation>
        <location evidence="1">Cell membrane</location>
        <topology evidence="1">Multi-pass membrane protein</topology>
    </subcellularLocation>
</comment>
<reference evidence="10" key="1">
    <citation type="submission" date="2022-05" db="EMBL/GenBank/DDBJ databases">
        <authorList>
            <person name="Jo J.-H."/>
            <person name="Im W.-T."/>
        </authorList>
    </citation>
    <scope>NUCLEOTIDE SEQUENCE</scope>
    <source>
        <strain evidence="10">SE158</strain>
    </source>
</reference>
<feature type="transmembrane region" description="Helical" evidence="8">
    <location>
        <begin position="48"/>
        <end position="69"/>
    </location>
</feature>
<accession>A0ABT0RPW2</accession>
<evidence type="ECO:0000256" key="5">
    <source>
        <dbReference type="ARBA" id="ARBA00022692"/>
    </source>
</evidence>
<feature type="transmembrane region" description="Helical" evidence="8">
    <location>
        <begin position="250"/>
        <end position="270"/>
    </location>
</feature>
<feature type="transmembrane region" description="Helical" evidence="8">
    <location>
        <begin position="17"/>
        <end position="36"/>
    </location>
</feature>
<evidence type="ECO:0000256" key="7">
    <source>
        <dbReference type="ARBA" id="ARBA00023136"/>
    </source>
</evidence>
<feature type="transmembrane region" description="Helical" evidence="8">
    <location>
        <begin position="276"/>
        <end position="296"/>
    </location>
</feature>
<evidence type="ECO:0000313" key="10">
    <source>
        <dbReference type="EMBL" id="MCL6684699.1"/>
    </source>
</evidence>
<evidence type="ECO:0000256" key="8">
    <source>
        <dbReference type="SAM" id="Phobius"/>
    </source>
</evidence>
<comment type="similarity">
    <text evidence="2">Belongs to the EamA transporter family.</text>
</comment>
<feature type="transmembrane region" description="Helical" evidence="8">
    <location>
        <begin position="188"/>
        <end position="207"/>
    </location>
</feature>
<comment type="caution">
    <text evidence="10">The sequence shown here is derived from an EMBL/GenBank/DDBJ whole genome shotgun (WGS) entry which is preliminary data.</text>
</comment>
<feature type="transmembrane region" description="Helical" evidence="8">
    <location>
        <begin position="137"/>
        <end position="154"/>
    </location>
</feature>
<proteinExistence type="inferred from homology"/>
<gene>
    <name evidence="10" type="primary">rarD</name>
    <name evidence="10" type="ORF">LZ536_12435</name>
</gene>
<feature type="transmembrane region" description="Helical" evidence="8">
    <location>
        <begin position="81"/>
        <end position="102"/>
    </location>
</feature>
<evidence type="ECO:0000313" key="11">
    <source>
        <dbReference type="Proteomes" id="UP001165363"/>
    </source>
</evidence>
<evidence type="ECO:0000256" key="6">
    <source>
        <dbReference type="ARBA" id="ARBA00022989"/>
    </source>
</evidence>
<feature type="domain" description="EamA" evidence="9">
    <location>
        <begin position="18"/>
        <end position="152"/>
    </location>
</feature>
<dbReference type="NCBIfam" id="TIGR00688">
    <property type="entry name" value="rarD"/>
    <property type="match status" value="1"/>
</dbReference>
<dbReference type="InterPro" id="IPR004626">
    <property type="entry name" value="RarD"/>
</dbReference>
<keyword evidence="6 8" id="KW-1133">Transmembrane helix</keyword>
<dbReference type="RefSeq" id="WP_249849094.1">
    <property type="nucleotide sequence ID" value="NZ_JAMGBD010000002.1"/>
</dbReference>
<keyword evidence="11" id="KW-1185">Reference proteome</keyword>
<dbReference type="SUPFAM" id="SSF103481">
    <property type="entry name" value="Multidrug resistance efflux transporter EmrE"/>
    <property type="match status" value="2"/>
</dbReference>
<keyword evidence="7 8" id="KW-0472">Membrane</keyword>
<keyword evidence="5 8" id="KW-0812">Transmembrane</keyword>
<name>A0ABT0RPW2_9SPHN</name>
<dbReference type="EMBL" id="JAMGBD010000002">
    <property type="protein sequence ID" value="MCL6684699.1"/>
    <property type="molecule type" value="Genomic_DNA"/>
</dbReference>
<evidence type="ECO:0000256" key="2">
    <source>
        <dbReference type="ARBA" id="ARBA00007362"/>
    </source>
</evidence>
<dbReference type="InterPro" id="IPR037185">
    <property type="entry name" value="EmrE-like"/>
</dbReference>
<evidence type="ECO:0000259" key="9">
    <source>
        <dbReference type="Pfam" id="PF00892"/>
    </source>
</evidence>
<evidence type="ECO:0000256" key="1">
    <source>
        <dbReference type="ARBA" id="ARBA00004651"/>
    </source>
</evidence>
<dbReference type="InterPro" id="IPR000620">
    <property type="entry name" value="EamA_dom"/>
</dbReference>
<evidence type="ECO:0000256" key="4">
    <source>
        <dbReference type="ARBA" id="ARBA00022475"/>
    </source>
</evidence>
<organism evidence="10 11">
    <name type="scientific">Sphingomonas alba</name>
    <dbReference type="NCBI Taxonomy" id="2908208"/>
    <lineage>
        <taxon>Bacteria</taxon>
        <taxon>Pseudomonadati</taxon>
        <taxon>Pseudomonadota</taxon>
        <taxon>Alphaproteobacteria</taxon>
        <taxon>Sphingomonadales</taxon>
        <taxon>Sphingomonadaceae</taxon>
        <taxon>Sphingomonas</taxon>
    </lineage>
</organism>
<protein>
    <submittedName>
        <fullName evidence="10">EamA family transporter RarD</fullName>
    </submittedName>
</protein>
<dbReference type="PANTHER" id="PTHR22911">
    <property type="entry name" value="ACYL-MALONYL CONDENSING ENZYME-RELATED"/>
    <property type="match status" value="1"/>
</dbReference>
<keyword evidence="3" id="KW-0813">Transport</keyword>
<feature type="transmembrane region" description="Helical" evidence="8">
    <location>
        <begin position="219"/>
        <end position="238"/>
    </location>
</feature>
<keyword evidence="4" id="KW-1003">Cell membrane</keyword>
<feature type="transmembrane region" description="Helical" evidence="8">
    <location>
        <begin position="160"/>
        <end position="176"/>
    </location>
</feature>
<evidence type="ECO:0000256" key="3">
    <source>
        <dbReference type="ARBA" id="ARBA00022448"/>
    </source>
</evidence>